<organism evidence="1 2">
    <name type="scientific">Blepharisma stoltei</name>
    <dbReference type="NCBI Taxonomy" id="1481888"/>
    <lineage>
        <taxon>Eukaryota</taxon>
        <taxon>Sar</taxon>
        <taxon>Alveolata</taxon>
        <taxon>Ciliophora</taxon>
        <taxon>Postciliodesmatophora</taxon>
        <taxon>Heterotrichea</taxon>
        <taxon>Heterotrichida</taxon>
        <taxon>Blepharismidae</taxon>
        <taxon>Blepharisma</taxon>
    </lineage>
</organism>
<dbReference type="AlphaFoldDB" id="A0AAU9IN74"/>
<dbReference type="EMBL" id="CAJZBQ010000013">
    <property type="protein sequence ID" value="CAG9315211.1"/>
    <property type="molecule type" value="Genomic_DNA"/>
</dbReference>
<sequence length="107" mass="12560">MMESFEILRYFASSTGNFNRASTKLLLFKLLLPCMPEQMSIHSLIDFSKPISFSIDVEAASFICFINHDDSWIISSLSCFIWLFKLFKKCEIRLCDWEFWIEAILAK</sequence>
<evidence type="ECO:0000313" key="2">
    <source>
        <dbReference type="Proteomes" id="UP001162131"/>
    </source>
</evidence>
<evidence type="ECO:0000313" key="1">
    <source>
        <dbReference type="EMBL" id="CAG9315211.1"/>
    </source>
</evidence>
<reference evidence="1" key="1">
    <citation type="submission" date="2021-09" db="EMBL/GenBank/DDBJ databases">
        <authorList>
            <consortium name="AG Swart"/>
            <person name="Singh M."/>
            <person name="Singh A."/>
            <person name="Seah K."/>
            <person name="Emmerich C."/>
        </authorList>
    </citation>
    <scope>NUCLEOTIDE SEQUENCE</scope>
    <source>
        <strain evidence="1">ATCC30299</strain>
    </source>
</reference>
<comment type="caution">
    <text evidence="1">The sequence shown here is derived from an EMBL/GenBank/DDBJ whole genome shotgun (WGS) entry which is preliminary data.</text>
</comment>
<protein>
    <submittedName>
        <fullName evidence="1">Uncharacterized protein</fullName>
    </submittedName>
</protein>
<dbReference type="Proteomes" id="UP001162131">
    <property type="component" value="Unassembled WGS sequence"/>
</dbReference>
<proteinExistence type="predicted"/>
<accession>A0AAU9IN74</accession>
<keyword evidence="2" id="KW-1185">Reference proteome</keyword>
<gene>
    <name evidence="1" type="ORF">BSTOLATCC_MIC12985</name>
</gene>
<name>A0AAU9IN74_9CILI</name>